<gene>
    <name evidence="4" type="ORF">GBAR_LOCUS13082</name>
</gene>
<dbReference type="InterPro" id="IPR001482">
    <property type="entry name" value="T2SS/T4SS_dom"/>
</dbReference>
<keyword evidence="5" id="KW-1185">Reference proteome</keyword>
<dbReference type="EMBL" id="CASHTH010001945">
    <property type="protein sequence ID" value="CAI8022240.1"/>
    <property type="molecule type" value="Genomic_DNA"/>
</dbReference>
<accession>A0AA35WPU0</accession>
<name>A0AA35WPU0_GEOBA</name>
<dbReference type="GO" id="GO:0005524">
    <property type="term" value="F:ATP binding"/>
    <property type="evidence" value="ECO:0007669"/>
    <property type="project" value="UniProtKB-KW"/>
</dbReference>
<protein>
    <submittedName>
        <fullName evidence="4">Type IV pilus assembly ATPase PilB</fullName>
    </submittedName>
</protein>
<dbReference type="Pfam" id="PF00437">
    <property type="entry name" value="T2SSE"/>
    <property type="match status" value="1"/>
</dbReference>
<keyword evidence="2" id="KW-0067">ATP-binding</keyword>
<evidence type="ECO:0000313" key="5">
    <source>
        <dbReference type="Proteomes" id="UP001174909"/>
    </source>
</evidence>
<dbReference type="InterPro" id="IPR037257">
    <property type="entry name" value="T2SS_E_N_sf"/>
</dbReference>
<feature type="domain" description="Bacterial type II secretion system protein E" evidence="3">
    <location>
        <begin position="317"/>
        <end position="331"/>
    </location>
</feature>
<dbReference type="InterPro" id="IPR027417">
    <property type="entry name" value="P-loop_NTPase"/>
</dbReference>
<dbReference type="CDD" id="cd01129">
    <property type="entry name" value="PulE-GspE-like"/>
    <property type="match status" value="1"/>
</dbReference>
<dbReference type="PANTHER" id="PTHR30258">
    <property type="entry name" value="TYPE II SECRETION SYSTEM PROTEIN GSPE-RELATED"/>
    <property type="match status" value="1"/>
</dbReference>
<dbReference type="Gene3D" id="3.40.50.300">
    <property type="entry name" value="P-loop containing nucleotide triphosphate hydrolases"/>
    <property type="match status" value="1"/>
</dbReference>
<evidence type="ECO:0000259" key="3">
    <source>
        <dbReference type="PROSITE" id="PS00662"/>
    </source>
</evidence>
<keyword evidence="1" id="KW-0547">Nucleotide-binding</keyword>
<evidence type="ECO:0000256" key="2">
    <source>
        <dbReference type="ARBA" id="ARBA00022840"/>
    </source>
</evidence>
<evidence type="ECO:0000313" key="4">
    <source>
        <dbReference type="EMBL" id="CAI8022240.1"/>
    </source>
</evidence>
<dbReference type="PROSITE" id="PS00662">
    <property type="entry name" value="T2SP_E"/>
    <property type="match status" value="1"/>
</dbReference>
<dbReference type="GO" id="GO:0005886">
    <property type="term" value="C:plasma membrane"/>
    <property type="evidence" value="ECO:0007669"/>
    <property type="project" value="TreeGrafter"/>
</dbReference>
<dbReference type="Gene3D" id="3.30.300.160">
    <property type="entry name" value="Type II secretion system, protein E, N-terminal domain"/>
    <property type="match status" value="1"/>
</dbReference>
<proteinExistence type="predicted"/>
<dbReference type="SUPFAM" id="SSF160246">
    <property type="entry name" value="EspE N-terminal domain-like"/>
    <property type="match status" value="1"/>
</dbReference>
<organism evidence="4 5">
    <name type="scientific">Geodia barretti</name>
    <name type="common">Barrett's horny sponge</name>
    <dbReference type="NCBI Taxonomy" id="519541"/>
    <lineage>
        <taxon>Eukaryota</taxon>
        <taxon>Metazoa</taxon>
        <taxon>Porifera</taxon>
        <taxon>Demospongiae</taxon>
        <taxon>Heteroscleromorpha</taxon>
        <taxon>Tetractinellida</taxon>
        <taxon>Astrophorina</taxon>
        <taxon>Geodiidae</taxon>
        <taxon>Geodia</taxon>
    </lineage>
</organism>
<dbReference type="GO" id="GO:0016887">
    <property type="term" value="F:ATP hydrolysis activity"/>
    <property type="evidence" value="ECO:0007669"/>
    <property type="project" value="TreeGrafter"/>
</dbReference>
<dbReference type="Pfam" id="PF05157">
    <property type="entry name" value="MshEN"/>
    <property type="match status" value="1"/>
</dbReference>
<dbReference type="AlphaFoldDB" id="A0AA35WPU0"/>
<comment type="caution">
    <text evidence="4">The sequence shown here is derived from an EMBL/GenBank/DDBJ whole genome shotgun (WGS) entry which is preliminary data.</text>
</comment>
<dbReference type="SUPFAM" id="SSF52540">
    <property type="entry name" value="P-loop containing nucleoside triphosphate hydrolases"/>
    <property type="match status" value="1"/>
</dbReference>
<dbReference type="Proteomes" id="UP001174909">
    <property type="component" value="Unassembled WGS sequence"/>
</dbReference>
<dbReference type="InterPro" id="IPR007831">
    <property type="entry name" value="T2SS_GspE_N"/>
</dbReference>
<evidence type="ECO:0000256" key="1">
    <source>
        <dbReference type="ARBA" id="ARBA00022741"/>
    </source>
</evidence>
<sequence>MELVRRHRFVPLAEDGERLSIVVVPPVVESEVDRLELLLRRPIVVHVGDPAQIDTIIERNTNSSFLLDRASEDLRIERLERGDGGSGPPLISLDTLEDGQTGSPVVRLVDSLLVNAIERRATDIHIETKSGEVVLKYRVDGILYPAMEPVDRAHHQTIVARLKVMAELDVAERRVPQDGRFRAVLPGGGDRSPRTVDFRVSVMPSVHGEDVVIRVLDKRSLGTRFEALSLEALGFSGRELGLLREHARRPFGMLLATGPTGSGKTTTLYAVLSEIATAEEKFVTVEDPVEYEIAGVTQVPVNEKKGLTFARGLRSILRHDPDTIMVGEVRDPETASIAVQAALTGHLVFTTVHANHALDVVGRFLHMGADPHNFVSALNCIVAQRLVRVLCRACRQPGEPDAAEREALVDLASRPDRLFRPRGCRKCDGAGYRGRTVVAEILSLSSRVRELILARQGGPAIRAQAEAEGMVSLRRNALELVARGVTTLSEVDRVTARET</sequence>
<dbReference type="Gene3D" id="3.30.450.90">
    <property type="match status" value="1"/>
</dbReference>
<dbReference type="PANTHER" id="PTHR30258:SF1">
    <property type="entry name" value="PROTEIN TRANSPORT PROTEIN HOFB HOMOLOG"/>
    <property type="match status" value="1"/>
</dbReference>
<reference evidence="4" key="1">
    <citation type="submission" date="2023-03" db="EMBL/GenBank/DDBJ databases">
        <authorList>
            <person name="Steffen K."/>
            <person name="Cardenas P."/>
        </authorList>
    </citation>
    <scope>NUCLEOTIDE SEQUENCE</scope>
</reference>